<evidence type="ECO:0000256" key="4">
    <source>
        <dbReference type="ARBA" id="ARBA00022723"/>
    </source>
</evidence>
<dbReference type="PANTHER" id="PTHR12001">
    <property type="entry name" value="GERANYLGERANYL PYROPHOSPHATE SYNTHASE"/>
    <property type="match status" value="1"/>
</dbReference>
<dbReference type="PROSITE" id="PS00723">
    <property type="entry name" value="POLYPRENYL_SYNTHASE_1"/>
    <property type="match status" value="1"/>
</dbReference>
<keyword evidence="5" id="KW-0460">Magnesium</keyword>
<comment type="cofactor">
    <cofactor evidence="1">
        <name>Mg(2+)</name>
        <dbReference type="ChEBI" id="CHEBI:18420"/>
    </cofactor>
</comment>
<dbReference type="STRING" id="926556.Echvi_0668"/>
<dbReference type="KEGG" id="evi:Echvi_0668"/>
<name>L0FWA1_ECHVK</name>
<dbReference type="GO" id="GO:0008299">
    <property type="term" value="P:isoprenoid biosynthetic process"/>
    <property type="evidence" value="ECO:0007669"/>
    <property type="project" value="InterPro"/>
</dbReference>
<dbReference type="eggNOG" id="COG0142">
    <property type="taxonomic scope" value="Bacteria"/>
</dbReference>
<dbReference type="PATRIC" id="fig|926556.3.peg.664"/>
<dbReference type="SFLD" id="SFLDS00005">
    <property type="entry name" value="Isoprenoid_Synthase_Type_I"/>
    <property type="match status" value="1"/>
</dbReference>
<reference evidence="8" key="1">
    <citation type="submission" date="2012-02" db="EMBL/GenBank/DDBJ databases">
        <title>The complete genome of Echinicola vietnamensis DSM 17526.</title>
        <authorList>
            <person name="Lucas S."/>
            <person name="Copeland A."/>
            <person name="Lapidus A."/>
            <person name="Glavina del Rio T."/>
            <person name="Dalin E."/>
            <person name="Tice H."/>
            <person name="Bruce D."/>
            <person name="Goodwin L."/>
            <person name="Pitluck S."/>
            <person name="Peters L."/>
            <person name="Ovchinnikova G."/>
            <person name="Teshima H."/>
            <person name="Kyrpides N."/>
            <person name="Mavromatis K."/>
            <person name="Ivanova N."/>
            <person name="Brettin T."/>
            <person name="Detter J.C."/>
            <person name="Han C."/>
            <person name="Larimer F."/>
            <person name="Land M."/>
            <person name="Hauser L."/>
            <person name="Markowitz V."/>
            <person name="Cheng J.-F."/>
            <person name="Hugenholtz P."/>
            <person name="Woyke T."/>
            <person name="Wu D."/>
            <person name="Brambilla E."/>
            <person name="Klenk H.-P."/>
            <person name="Eisen J.A."/>
        </authorList>
    </citation>
    <scope>NUCLEOTIDE SEQUENCE [LARGE SCALE GENOMIC DNA]</scope>
    <source>
        <strain evidence="8">DSM 17526 / LMG 23754 / KMM 6221</strain>
    </source>
</reference>
<dbReference type="Proteomes" id="UP000010796">
    <property type="component" value="Chromosome"/>
</dbReference>
<evidence type="ECO:0000256" key="2">
    <source>
        <dbReference type="ARBA" id="ARBA00006706"/>
    </source>
</evidence>
<dbReference type="GO" id="GO:0004659">
    <property type="term" value="F:prenyltransferase activity"/>
    <property type="evidence" value="ECO:0007669"/>
    <property type="project" value="InterPro"/>
</dbReference>
<keyword evidence="8" id="KW-1185">Reference proteome</keyword>
<dbReference type="RefSeq" id="WP_015264511.1">
    <property type="nucleotide sequence ID" value="NC_019904.1"/>
</dbReference>
<keyword evidence="3 6" id="KW-0808">Transferase</keyword>
<keyword evidence="4" id="KW-0479">Metal-binding</keyword>
<dbReference type="AlphaFoldDB" id="L0FWA1"/>
<organism evidence="7 8">
    <name type="scientific">Echinicola vietnamensis (strain DSM 17526 / LMG 23754 / KMM 6221)</name>
    <dbReference type="NCBI Taxonomy" id="926556"/>
    <lineage>
        <taxon>Bacteria</taxon>
        <taxon>Pseudomonadati</taxon>
        <taxon>Bacteroidota</taxon>
        <taxon>Cytophagia</taxon>
        <taxon>Cytophagales</taxon>
        <taxon>Cyclobacteriaceae</taxon>
        <taxon>Echinicola</taxon>
    </lineage>
</organism>
<accession>L0FWA1</accession>
<evidence type="ECO:0000256" key="6">
    <source>
        <dbReference type="RuleBase" id="RU004466"/>
    </source>
</evidence>
<evidence type="ECO:0000313" key="7">
    <source>
        <dbReference type="EMBL" id="AGA76945.1"/>
    </source>
</evidence>
<dbReference type="Gene3D" id="1.10.600.10">
    <property type="entry name" value="Farnesyl Diphosphate Synthase"/>
    <property type="match status" value="1"/>
</dbReference>
<evidence type="ECO:0000256" key="5">
    <source>
        <dbReference type="ARBA" id="ARBA00022842"/>
    </source>
</evidence>
<dbReference type="InterPro" id="IPR033749">
    <property type="entry name" value="Polyprenyl_synt_CS"/>
</dbReference>
<sequence length="330" mass="37249">MTTTKTNLSQALVEQLEKHIGTYTFGNDPQELYDPIAYIMSLGGKRIRPLLTLLAYSLYRDDYEKVLTPAAAVEVFHNFTLVHDDIMDEAPLRRGKTTVHKKWDTNTAILSGDVMLVKVYDMLLHVPEDKLAVCLRLFNRTATEVCEGQQHDMNFERRDHVSEAEYLEMIRQKTAVLLGFALQYGAILGGASQEDAQHLYEFGVNVGIGFQLKDDLLDVYADKAKFGKQVGGDILANKKTFLLIKARELATGEQQEALESWLAKEDFDKATKVEKVTAIYDSLGIKQLTEAKMESYFDQGFSQLSTLKVNKPEVLTALKALTQNLIDREK</sequence>
<dbReference type="EMBL" id="CP003346">
    <property type="protein sequence ID" value="AGA76945.1"/>
    <property type="molecule type" value="Genomic_DNA"/>
</dbReference>
<proteinExistence type="inferred from homology"/>
<dbReference type="SUPFAM" id="SSF48576">
    <property type="entry name" value="Terpenoid synthases"/>
    <property type="match status" value="1"/>
</dbReference>
<dbReference type="GO" id="GO:0046872">
    <property type="term" value="F:metal ion binding"/>
    <property type="evidence" value="ECO:0007669"/>
    <property type="project" value="UniProtKB-KW"/>
</dbReference>
<comment type="similarity">
    <text evidence="2 6">Belongs to the FPP/GGPP synthase family.</text>
</comment>
<protein>
    <submittedName>
        <fullName evidence="7">Geranylgeranyl pyrophosphate synthase</fullName>
    </submittedName>
</protein>
<dbReference type="PROSITE" id="PS00444">
    <property type="entry name" value="POLYPRENYL_SYNTHASE_2"/>
    <property type="match status" value="1"/>
</dbReference>
<dbReference type="Pfam" id="PF00348">
    <property type="entry name" value="polyprenyl_synt"/>
    <property type="match status" value="1"/>
</dbReference>
<evidence type="ECO:0000313" key="8">
    <source>
        <dbReference type="Proteomes" id="UP000010796"/>
    </source>
</evidence>
<evidence type="ECO:0000256" key="3">
    <source>
        <dbReference type="ARBA" id="ARBA00022679"/>
    </source>
</evidence>
<dbReference type="SFLD" id="SFLDG01017">
    <property type="entry name" value="Polyprenyl_Transferase_Like"/>
    <property type="match status" value="1"/>
</dbReference>
<gene>
    <name evidence="7" type="ordered locus">Echvi_0668</name>
</gene>
<dbReference type="InterPro" id="IPR008949">
    <property type="entry name" value="Isoprenoid_synthase_dom_sf"/>
</dbReference>
<dbReference type="HOGENOM" id="CLU_014015_2_1_10"/>
<dbReference type="CDD" id="cd00685">
    <property type="entry name" value="Trans_IPPS_HT"/>
    <property type="match status" value="1"/>
</dbReference>
<dbReference type="PANTHER" id="PTHR12001:SF85">
    <property type="entry name" value="SHORT CHAIN ISOPRENYL DIPHOSPHATE SYNTHASE"/>
    <property type="match status" value="1"/>
</dbReference>
<dbReference type="InterPro" id="IPR000092">
    <property type="entry name" value="Polyprenyl_synt"/>
</dbReference>
<dbReference type="OrthoDB" id="9805316at2"/>
<evidence type="ECO:0000256" key="1">
    <source>
        <dbReference type="ARBA" id="ARBA00001946"/>
    </source>
</evidence>